<dbReference type="InterPro" id="IPR039781">
    <property type="entry name" value="Rad21/Rec8-like"/>
</dbReference>
<gene>
    <name evidence="4" type="ORF">G2W53_002744</name>
</gene>
<dbReference type="Pfam" id="PF04825">
    <property type="entry name" value="Rad21_Rec8_N"/>
    <property type="match status" value="1"/>
</dbReference>
<comment type="subcellular location">
    <subcellularLocation>
        <location evidence="1">Nucleus</location>
    </subcellularLocation>
</comment>
<reference evidence="4" key="1">
    <citation type="submission" date="2020-09" db="EMBL/GenBank/DDBJ databases">
        <title>Genome-Enabled Discovery of Anthraquinone Biosynthesis in Senna tora.</title>
        <authorList>
            <person name="Kang S.-H."/>
            <person name="Pandey R.P."/>
            <person name="Lee C.-M."/>
            <person name="Sim J.-S."/>
            <person name="Jeong J.-T."/>
            <person name="Choi B.-S."/>
            <person name="Jung M."/>
            <person name="Ginzburg D."/>
            <person name="Zhao K."/>
            <person name="Won S.Y."/>
            <person name="Oh T.-J."/>
            <person name="Yu Y."/>
            <person name="Kim N.-H."/>
            <person name="Lee O.R."/>
            <person name="Lee T.-H."/>
            <person name="Bashyal P."/>
            <person name="Kim T.-S."/>
            <person name="Lee W.-H."/>
            <person name="Kawkins C."/>
            <person name="Kim C.-K."/>
            <person name="Kim J.S."/>
            <person name="Ahn B.O."/>
            <person name="Rhee S.Y."/>
            <person name="Sohng J.K."/>
        </authorList>
    </citation>
    <scope>NUCLEOTIDE SEQUENCE</scope>
    <source>
        <tissue evidence="4">Leaf</tissue>
    </source>
</reference>
<dbReference type="GO" id="GO:0008278">
    <property type="term" value="C:cohesin complex"/>
    <property type="evidence" value="ECO:0007669"/>
    <property type="project" value="InterPro"/>
</dbReference>
<comment type="caution">
    <text evidence="4">The sequence shown here is derived from an EMBL/GenBank/DDBJ whole genome shotgun (WGS) entry which is preliminary data.</text>
</comment>
<dbReference type="GO" id="GO:1990414">
    <property type="term" value="P:replication-born double-strand break repair via sister chromatid exchange"/>
    <property type="evidence" value="ECO:0007669"/>
    <property type="project" value="TreeGrafter"/>
</dbReference>
<accession>A0A835CF31</accession>
<dbReference type="InterPro" id="IPR006910">
    <property type="entry name" value="Rad21_Rec8_N"/>
</dbReference>
<proteinExistence type="predicted"/>
<evidence type="ECO:0000256" key="1">
    <source>
        <dbReference type="ARBA" id="ARBA00004123"/>
    </source>
</evidence>
<dbReference type="GO" id="GO:0007062">
    <property type="term" value="P:sister chromatid cohesion"/>
    <property type="evidence" value="ECO:0007669"/>
    <property type="project" value="InterPro"/>
</dbReference>
<protein>
    <submittedName>
        <fullName evidence="4">Sister chromatid cohesion 1 protein 2</fullName>
    </submittedName>
</protein>
<dbReference type="GO" id="GO:0005634">
    <property type="term" value="C:nucleus"/>
    <property type="evidence" value="ECO:0007669"/>
    <property type="project" value="UniProtKB-SubCell"/>
</dbReference>
<evidence type="ECO:0000259" key="3">
    <source>
        <dbReference type="Pfam" id="PF04825"/>
    </source>
</evidence>
<dbReference type="Proteomes" id="UP000634136">
    <property type="component" value="Unassembled WGS sequence"/>
</dbReference>
<dbReference type="AlphaFoldDB" id="A0A835CF31"/>
<keyword evidence="2" id="KW-0539">Nucleus</keyword>
<dbReference type="EMBL" id="JAAIUW010000002">
    <property type="protein sequence ID" value="KAF7840446.1"/>
    <property type="molecule type" value="Genomic_DNA"/>
</dbReference>
<dbReference type="GO" id="GO:0003682">
    <property type="term" value="F:chromatin binding"/>
    <property type="evidence" value="ECO:0007669"/>
    <property type="project" value="TreeGrafter"/>
</dbReference>
<dbReference type="PANTHER" id="PTHR12585">
    <property type="entry name" value="SCC1 / RAD21 FAMILY MEMBER"/>
    <property type="match status" value="1"/>
</dbReference>
<sequence length="131" mass="15004">MFYSKCLISRKGPLGTIWVAAFYFNKLKRSQVNGTDIFFSVDKILREEINDQTYGVLANLLLGLVRIYSRKVEYLFDDCSEMFFKIKKFVITTTKINVAPRAENLCTSITLPPTFALDAFDLIIPEDDGDQ</sequence>
<keyword evidence="5" id="KW-1185">Reference proteome</keyword>
<dbReference type="PANTHER" id="PTHR12585:SF73">
    <property type="entry name" value="SISTER CHROMATID COHESION 1 PROTEIN 2"/>
    <property type="match status" value="1"/>
</dbReference>
<evidence type="ECO:0000256" key="2">
    <source>
        <dbReference type="ARBA" id="ARBA00023242"/>
    </source>
</evidence>
<organism evidence="4 5">
    <name type="scientific">Senna tora</name>
    <dbReference type="NCBI Taxonomy" id="362788"/>
    <lineage>
        <taxon>Eukaryota</taxon>
        <taxon>Viridiplantae</taxon>
        <taxon>Streptophyta</taxon>
        <taxon>Embryophyta</taxon>
        <taxon>Tracheophyta</taxon>
        <taxon>Spermatophyta</taxon>
        <taxon>Magnoliopsida</taxon>
        <taxon>eudicotyledons</taxon>
        <taxon>Gunneridae</taxon>
        <taxon>Pentapetalae</taxon>
        <taxon>rosids</taxon>
        <taxon>fabids</taxon>
        <taxon>Fabales</taxon>
        <taxon>Fabaceae</taxon>
        <taxon>Caesalpinioideae</taxon>
        <taxon>Cassia clade</taxon>
        <taxon>Senna</taxon>
    </lineage>
</organism>
<evidence type="ECO:0000313" key="4">
    <source>
        <dbReference type="EMBL" id="KAF7840446.1"/>
    </source>
</evidence>
<evidence type="ECO:0000313" key="5">
    <source>
        <dbReference type="Proteomes" id="UP000634136"/>
    </source>
</evidence>
<dbReference type="OrthoDB" id="10071381at2759"/>
<feature type="domain" description="Rad21/Rec8-like protein N-terminal" evidence="3">
    <location>
        <begin position="1"/>
        <end position="99"/>
    </location>
</feature>
<name>A0A835CF31_9FABA</name>